<dbReference type="InterPro" id="IPR029044">
    <property type="entry name" value="Nucleotide-diphossugar_trans"/>
</dbReference>
<dbReference type="CDD" id="cd00761">
    <property type="entry name" value="Glyco_tranf_GTA_type"/>
    <property type="match status" value="1"/>
</dbReference>
<proteinExistence type="predicted"/>
<accession>A0ABQ6M313</accession>
<dbReference type="InterPro" id="IPR001173">
    <property type="entry name" value="Glyco_trans_2-like"/>
</dbReference>
<dbReference type="Proteomes" id="UP001224392">
    <property type="component" value="Unassembled WGS sequence"/>
</dbReference>
<dbReference type="Gene3D" id="3.90.550.10">
    <property type="entry name" value="Spore Coat Polysaccharide Biosynthesis Protein SpsA, Chain A"/>
    <property type="match status" value="1"/>
</dbReference>
<dbReference type="SUPFAM" id="SSF53448">
    <property type="entry name" value="Nucleotide-diphospho-sugar transferases"/>
    <property type="match status" value="1"/>
</dbReference>
<dbReference type="Pfam" id="PF00535">
    <property type="entry name" value="Glycos_transf_2"/>
    <property type="match status" value="1"/>
</dbReference>
<dbReference type="EMBL" id="BSYJ01000008">
    <property type="protein sequence ID" value="GMG88738.1"/>
    <property type="molecule type" value="Genomic_DNA"/>
</dbReference>
<evidence type="ECO:0000313" key="3">
    <source>
        <dbReference type="Proteomes" id="UP001224392"/>
    </source>
</evidence>
<dbReference type="RefSeq" id="WP_285765345.1">
    <property type="nucleotide sequence ID" value="NZ_BSYJ01000008.1"/>
</dbReference>
<reference evidence="2 3" key="1">
    <citation type="submission" date="2023-04" db="EMBL/GenBank/DDBJ databases">
        <title>Marinobulbifer ophiurae gen. nov., sp. Nov., isolate from tissue of brittle star Ophioplocus japonicus.</title>
        <authorList>
            <person name="Kawano K."/>
            <person name="Sawayama S."/>
            <person name="Nakagawa S."/>
        </authorList>
    </citation>
    <scope>NUCLEOTIDE SEQUENCE [LARGE SCALE GENOMIC DNA]</scope>
    <source>
        <strain evidence="2 3">NKW57</strain>
    </source>
</reference>
<sequence length="232" mass="26613">MDIAGILTLHGEGLLLSKSAYSMLEAAEEARRNGLVVNLYAVFDRPTEQTIQMAPELKVSGFKVLECDFGDQGQVRNFAARCVSEKYVAFLDGDDLWSFNWLCEAYSLAKKDASYVVHPELNLFFNGSENVVVHRDQRDDSFEMGYLRVANYWDALCFAPRATYLDVPYADRELKDGFAYEDWLWNCETILKGYTHVVARDTVIFKNRRLGSQTLASNIRRALIRDNELMKY</sequence>
<organism evidence="2 3">
    <name type="scientific">Biformimicrobium ophioploci</name>
    <dbReference type="NCBI Taxonomy" id="3036711"/>
    <lineage>
        <taxon>Bacteria</taxon>
        <taxon>Pseudomonadati</taxon>
        <taxon>Pseudomonadota</taxon>
        <taxon>Gammaproteobacteria</taxon>
        <taxon>Cellvibrionales</taxon>
        <taxon>Microbulbiferaceae</taxon>
        <taxon>Biformimicrobium</taxon>
    </lineage>
</organism>
<comment type="caution">
    <text evidence="2">The sequence shown here is derived from an EMBL/GenBank/DDBJ whole genome shotgun (WGS) entry which is preliminary data.</text>
</comment>
<gene>
    <name evidence="2" type="ORF">MNKW57_30590</name>
</gene>
<evidence type="ECO:0000259" key="1">
    <source>
        <dbReference type="Pfam" id="PF00535"/>
    </source>
</evidence>
<keyword evidence="3" id="KW-1185">Reference proteome</keyword>
<evidence type="ECO:0000313" key="2">
    <source>
        <dbReference type="EMBL" id="GMG88738.1"/>
    </source>
</evidence>
<name>A0ABQ6M313_9GAMM</name>
<protein>
    <recommendedName>
        <fullName evidence="1">Glycosyltransferase 2-like domain-containing protein</fullName>
    </recommendedName>
</protein>
<feature type="domain" description="Glycosyltransferase 2-like" evidence="1">
    <location>
        <begin position="33"/>
        <end position="125"/>
    </location>
</feature>